<dbReference type="AlphaFoldDB" id="A0A484SUX7"/>
<keyword evidence="3" id="KW-1003">Cell membrane</keyword>
<dbReference type="PANTHER" id="PTHR30193">
    <property type="entry name" value="ABC TRANSPORTER PERMEASE PROTEIN"/>
    <property type="match status" value="1"/>
</dbReference>
<evidence type="ECO:0000256" key="5">
    <source>
        <dbReference type="ARBA" id="ARBA00022989"/>
    </source>
</evidence>
<comment type="subcellular location">
    <subcellularLocation>
        <location evidence="1">Cell membrane</location>
        <topology evidence="1">Multi-pass membrane protein</topology>
    </subcellularLocation>
</comment>
<feature type="transmembrane region" description="Helical" evidence="7">
    <location>
        <begin position="168"/>
        <end position="190"/>
    </location>
</feature>
<dbReference type="SUPFAM" id="SSF161098">
    <property type="entry name" value="MetI-like"/>
    <property type="match status" value="1"/>
</dbReference>
<feature type="transmembrane region" description="Helical" evidence="7">
    <location>
        <begin position="216"/>
        <end position="240"/>
    </location>
</feature>
<sequence length="304" mass="33816">MTPAAMHASTARLSLARQHAITGWLLVLPAVALLAAFTHYPALATLWHSLFSTPKGSRPARFVGLENYALMADDPVFWQSLWNNLWFALGTIPTSVGLALAMALWVNGKLSGRGLLRMAYFTPTVLPMVAVANIWLFFYTPQYGLIAQVTGLFGLPSVNWLGSRETALPALMLVTIWKEAGFFMIFYLAALQGIPPTLREAAMLEGASRGQYFRRVLWPLLMPTTLFVLINALINAFRLVDHVVVMTRGGPDNASTLLLFYIYQVGFAFWDTAYAATLTVVLLAVLAATAWIKFNWLDRRTHYQ</sequence>
<gene>
    <name evidence="9" type="ORF">ANDA3_0354</name>
    <name evidence="10" type="ORF">DAR2_0226</name>
</gene>
<evidence type="ECO:0000256" key="1">
    <source>
        <dbReference type="ARBA" id="ARBA00004651"/>
    </source>
</evidence>
<feature type="domain" description="ABC transmembrane type-1" evidence="8">
    <location>
        <begin position="81"/>
        <end position="291"/>
    </location>
</feature>
<evidence type="ECO:0000256" key="6">
    <source>
        <dbReference type="ARBA" id="ARBA00023136"/>
    </source>
</evidence>
<dbReference type="CDD" id="cd06261">
    <property type="entry name" value="TM_PBP2"/>
    <property type="match status" value="1"/>
</dbReference>
<feature type="transmembrane region" description="Helical" evidence="7">
    <location>
        <begin position="276"/>
        <end position="294"/>
    </location>
</feature>
<evidence type="ECO:0000313" key="9">
    <source>
        <dbReference type="EMBL" id="VFR25838.1"/>
    </source>
</evidence>
<evidence type="ECO:0000256" key="4">
    <source>
        <dbReference type="ARBA" id="ARBA00022692"/>
    </source>
</evidence>
<keyword evidence="5 7" id="KW-1133">Transmembrane helix</keyword>
<feature type="transmembrane region" description="Helical" evidence="7">
    <location>
        <begin position="118"/>
        <end position="137"/>
    </location>
</feature>
<evidence type="ECO:0000256" key="2">
    <source>
        <dbReference type="ARBA" id="ARBA00022448"/>
    </source>
</evidence>
<evidence type="ECO:0000256" key="3">
    <source>
        <dbReference type="ARBA" id="ARBA00022475"/>
    </source>
</evidence>
<dbReference type="Pfam" id="PF00528">
    <property type="entry name" value="BPD_transp_1"/>
    <property type="match status" value="1"/>
</dbReference>
<reference evidence="10" key="1">
    <citation type="submission" date="2019-03" db="EMBL/GenBank/DDBJ databases">
        <authorList>
            <person name="Danneels B."/>
        </authorList>
    </citation>
    <scope>NUCLEOTIDE SEQUENCE</scope>
</reference>
<dbReference type="GO" id="GO:0055085">
    <property type="term" value="P:transmembrane transport"/>
    <property type="evidence" value="ECO:0007669"/>
    <property type="project" value="InterPro"/>
</dbReference>
<dbReference type="InterPro" id="IPR000515">
    <property type="entry name" value="MetI-like"/>
</dbReference>
<dbReference type="EMBL" id="CAADIC010000005">
    <property type="protein sequence ID" value="VFR25838.1"/>
    <property type="molecule type" value="Genomic_DNA"/>
</dbReference>
<feature type="transmembrane region" description="Helical" evidence="7">
    <location>
        <begin position="143"/>
        <end position="161"/>
    </location>
</feature>
<feature type="transmembrane region" description="Helical" evidence="7">
    <location>
        <begin position="21"/>
        <end position="42"/>
    </location>
</feature>
<feature type="transmembrane region" description="Helical" evidence="7">
    <location>
        <begin position="85"/>
        <end position="106"/>
    </location>
</feature>
<keyword evidence="6 7" id="KW-0472">Membrane</keyword>
<feature type="transmembrane region" description="Helical" evidence="7">
    <location>
        <begin position="252"/>
        <end position="270"/>
    </location>
</feature>
<dbReference type="EMBL" id="CAADIL010000007">
    <property type="protein sequence ID" value="VFR65721.1"/>
    <property type="molecule type" value="Genomic_DNA"/>
</dbReference>
<dbReference type="GO" id="GO:0005886">
    <property type="term" value="C:plasma membrane"/>
    <property type="evidence" value="ECO:0007669"/>
    <property type="project" value="UniProtKB-SubCell"/>
</dbReference>
<keyword evidence="4 7" id="KW-0812">Transmembrane</keyword>
<dbReference type="PANTHER" id="PTHR30193:SF37">
    <property type="entry name" value="INNER MEMBRANE ABC TRANSPORTER PERMEASE PROTEIN YCJO"/>
    <property type="match status" value="1"/>
</dbReference>
<name>A0A484SUX7_9ZZZZ</name>
<protein>
    <submittedName>
        <fullName evidence="10">Multiple sugar ABC transporter, membrane-spanning permease protein MsmF</fullName>
    </submittedName>
</protein>
<keyword evidence="2" id="KW-0813">Transport</keyword>
<organism evidence="10">
    <name type="scientific">plant metagenome</name>
    <dbReference type="NCBI Taxonomy" id="1297885"/>
    <lineage>
        <taxon>unclassified sequences</taxon>
        <taxon>metagenomes</taxon>
        <taxon>organismal metagenomes</taxon>
    </lineage>
</organism>
<proteinExistence type="predicted"/>
<dbReference type="Gene3D" id="1.10.3720.10">
    <property type="entry name" value="MetI-like"/>
    <property type="match status" value="1"/>
</dbReference>
<evidence type="ECO:0000256" key="7">
    <source>
        <dbReference type="SAM" id="Phobius"/>
    </source>
</evidence>
<evidence type="ECO:0000313" key="10">
    <source>
        <dbReference type="EMBL" id="VFR65721.1"/>
    </source>
</evidence>
<dbReference type="PROSITE" id="PS50928">
    <property type="entry name" value="ABC_TM1"/>
    <property type="match status" value="1"/>
</dbReference>
<dbReference type="InterPro" id="IPR051393">
    <property type="entry name" value="ABC_transporter_permease"/>
</dbReference>
<evidence type="ECO:0000259" key="8">
    <source>
        <dbReference type="PROSITE" id="PS50928"/>
    </source>
</evidence>
<dbReference type="InterPro" id="IPR035906">
    <property type="entry name" value="MetI-like_sf"/>
</dbReference>
<accession>A0A484SUX7</accession>